<feature type="compositionally biased region" description="Basic and acidic residues" evidence="1">
    <location>
        <begin position="451"/>
        <end position="464"/>
    </location>
</feature>
<feature type="region of interest" description="Disordered" evidence="1">
    <location>
        <begin position="170"/>
        <end position="264"/>
    </location>
</feature>
<protein>
    <submittedName>
        <fullName evidence="2">Uncharacterized protein</fullName>
    </submittedName>
</protein>
<evidence type="ECO:0000256" key="1">
    <source>
        <dbReference type="SAM" id="MobiDB-lite"/>
    </source>
</evidence>
<feature type="compositionally biased region" description="Basic and acidic residues" evidence="1">
    <location>
        <begin position="20"/>
        <end position="30"/>
    </location>
</feature>
<dbReference type="EMBL" id="JAQQWL010000011">
    <property type="protein sequence ID" value="KAK8048981.1"/>
    <property type="molecule type" value="Genomic_DNA"/>
</dbReference>
<feature type="region of interest" description="Disordered" evidence="1">
    <location>
        <begin position="84"/>
        <end position="155"/>
    </location>
</feature>
<sequence length="879" mass="97983">MDTKNSPRLAARKKSHPHRQGHEPADKDPAYRSNRGHRKNHRHHDKGITNLDLGNLSRASGQRTGNDMVQNWLAQSTIANQNYPTVSEDHVGPINTHQTHGLHEQRQFRSLPRDTRSSARPRPRGSPLEAGTRLRSPPQGFVCSPNSHKRALSDSSILSVRKNRIVSSKDRYNASHHASAFHGPAPAELSRRSEVAVDGSSSDEPASPIQAYRSKKPRNKTRDDKYEHKKDKHRSKKSVEDRPLPKSSKRKKEDKKRALTSSKNVMSNWASKAVLNDRITVQQPIKPGIFQNGREANKKPVQDLVFSDMNFLQGRKELENQQREMKEVSSFFLPAEAPGEIGHQGGLDQETSRRLQERSASSTRRYNASKSSQSEPSVSREHILGEQVLQRYRDSEASVHDIEGDRRSQDDHHRAISSRDSRPTTNISWSTSPPRSPLRTNGSISQASSGTHDRRTTTPETVRRALVDSGIFRGTGIATYDKDYVSPNSKPITDGDQNGTESCGNEDIASEYDLGRHEIQHRLEILYPPAWRVDHSQAGQDPPSKPRLSGVDSGSTCDPERKRQHLRSTTAGDVRKDTAESAKIKLRDERATQEKPDERRGSQCYSRLDEAVNHHAACVAGLDNDDRLSITSRDLMPPPPLPHNVLRPRLSGAEQKPFPTGPDTRYYPTDEELSAAARVMAQHDTIHGIIGPKAPSETGHDMLTEGSSQYGIAPLQSASWVTPSPKPPTPSLTADTTISRLSPMPSYDVDRLVGKRSFPTRSQARSDQSQESMAEFIARIEREADVIPPTPMTEHLKAREVVSSIPDTRCVDGGYVEIETADFGNVFDDGMGSSSSVLHENQSLHLPLHRASYWMDRRQLTTGDLDEPVHLANYGCPSQ</sequence>
<reference evidence="2 3" key="1">
    <citation type="submission" date="2023-01" db="EMBL/GenBank/DDBJ databases">
        <title>Analysis of 21 Apiospora genomes using comparative genomics revels a genus with tremendous synthesis potential of carbohydrate active enzymes and secondary metabolites.</title>
        <authorList>
            <person name="Sorensen T."/>
        </authorList>
    </citation>
    <scope>NUCLEOTIDE SEQUENCE [LARGE SCALE GENOMIC DNA]</scope>
    <source>
        <strain evidence="2 3">CBS 135458</strain>
    </source>
</reference>
<name>A0ABR1TSX3_9PEZI</name>
<dbReference type="GeneID" id="92095183"/>
<feature type="region of interest" description="Disordered" evidence="1">
    <location>
        <begin position="534"/>
        <end position="581"/>
    </location>
</feature>
<feature type="compositionally biased region" description="Basic and acidic residues" evidence="1">
    <location>
        <begin position="220"/>
        <end position="229"/>
    </location>
</feature>
<feature type="compositionally biased region" description="Basic residues" evidence="1">
    <location>
        <begin position="10"/>
        <end position="19"/>
    </location>
</feature>
<gene>
    <name evidence="2" type="ORF">PG994_010711</name>
</gene>
<feature type="compositionally biased region" description="Polar residues" evidence="1">
    <location>
        <begin position="358"/>
        <end position="377"/>
    </location>
</feature>
<accession>A0ABR1TSX3</accession>
<evidence type="ECO:0000313" key="3">
    <source>
        <dbReference type="Proteomes" id="UP001480595"/>
    </source>
</evidence>
<feature type="region of interest" description="Disordered" evidence="1">
    <location>
        <begin position="1"/>
        <end position="63"/>
    </location>
</feature>
<feature type="region of interest" description="Disordered" evidence="1">
    <location>
        <begin position="484"/>
        <end position="507"/>
    </location>
</feature>
<organism evidence="2 3">
    <name type="scientific">Apiospora phragmitis</name>
    <dbReference type="NCBI Taxonomy" id="2905665"/>
    <lineage>
        <taxon>Eukaryota</taxon>
        <taxon>Fungi</taxon>
        <taxon>Dikarya</taxon>
        <taxon>Ascomycota</taxon>
        <taxon>Pezizomycotina</taxon>
        <taxon>Sordariomycetes</taxon>
        <taxon>Xylariomycetidae</taxon>
        <taxon>Amphisphaeriales</taxon>
        <taxon>Apiosporaceae</taxon>
        <taxon>Apiospora</taxon>
    </lineage>
</organism>
<feature type="region of interest" description="Disordered" evidence="1">
    <location>
        <begin position="334"/>
        <end position="464"/>
    </location>
</feature>
<feature type="compositionally biased region" description="Polar residues" evidence="1">
    <location>
        <begin position="423"/>
        <end position="450"/>
    </location>
</feature>
<dbReference type="RefSeq" id="XP_066711230.1">
    <property type="nucleotide sequence ID" value="XM_066862120.1"/>
</dbReference>
<comment type="caution">
    <text evidence="2">The sequence shown here is derived from an EMBL/GenBank/DDBJ whole genome shotgun (WGS) entry which is preliminary data.</text>
</comment>
<feature type="compositionally biased region" description="Basic residues" evidence="1">
    <location>
        <begin position="34"/>
        <end position="45"/>
    </location>
</feature>
<evidence type="ECO:0000313" key="2">
    <source>
        <dbReference type="EMBL" id="KAK8048981.1"/>
    </source>
</evidence>
<feature type="compositionally biased region" description="Basic and acidic residues" evidence="1">
    <location>
        <begin position="391"/>
        <end position="422"/>
    </location>
</feature>
<feature type="compositionally biased region" description="Polar residues" evidence="1">
    <location>
        <begin position="486"/>
        <end position="503"/>
    </location>
</feature>
<feature type="region of interest" description="Disordered" evidence="1">
    <location>
        <begin position="633"/>
        <end position="665"/>
    </location>
</feature>
<feature type="compositionally biased region" description="Basic and acidic residues" evidence="1">
    <location>
        <begin position="101"/>
        <end position="117"/>
    </location>
</feature>
<keyword evidence="3" id="KW-1185">Reference proteome</keyword>
<dbReference type="Proteomes" id="UP001480595">
    <property type="component" value="Unassembled WGS sequence"/>
</dbReference>
<proteinExistence type="predicted"/>
<feature type="region of interest" description="Disordered" evidence="1">
    <location>
        <begin position="720"/>
        <end position="752"/>
    </location>
</feature>